<gene>
    <name evidence="1" type="ORF">AAV94_08195</name>
</gene>
<organism evidence="1 2">
    <name type="scientific">Lampropedia cohaerens</name>
    <dbReference type="NCBI Taxonomy" id="1610491"/>
    <lineage>
        <taxon>Bacteria</taxon>
        <taxon>Pseudomonadati</taxon>
        <taxon>Pseudomonadota</taxon>
        <taxon>Betaproteobacteria</taxon>
        <taxon>Burkholderiales</taxon>
        <taxon>Comamonadaceae</taxon>
        <taxon>Lampropedia</taxon>
    </lineage>
</organism>
<dbReference type="PATRIC" id="fig|1610491.3.peg.1742"/>
<dbReference type="RefSeq" id="WP_046741840.1">
    <property type="nucleotide sequence ID" value="NZ_LBNQ01000024.1"/>
</dbReference>
<dbReference type="Pfam" id="PF07511">
    <property type="entry name" value="DUF1525"/>
    <property type="match status" value="1"/>
</dbReference>
<evidence type="ECO:0000313" key="1">
    <source>
        <dbReference type="EMBL" id="KKW67886.1"/>
    </source>
</evidence>
<comment type="caution">
    <text evidence="1">The sequence shown here is derived from an EMBL/GenBank/DDBJ whole genome shotgun (WGS) entry which is preliminary data.</text>
</comment>
<protein>
    <submittedName>
        <fullName evidence="1">Conjugal transfer protein</fullName>
    </submittedName>
</protein>
<dbReference type="AlphaFoldDB" id="A0A0U1PZH1"/>
<evidence type="ECO:0000313" key="2">
    <source>
        <dbReference type="Proteomes" id="UP000050580"/>
    </source>
</evidence>
<sequence length="145" mass="15707">MDSRAVPHAARTRPAWIATAIAILALATRAAAAEVWVVTDSHHPVLGQADRHVILDAGAVLEAELAANLPADQERASAIVRQRLKQGGTELQRRIGAAYQGIADAWSLGVTKVPAIVVDRRYVVYGETDVARAVARIDQYRRTRP</sequence>
<dbReference type="EMBL" id="LBNQ01000024">
    <property type="protein sequence ID" value="KKW67886.1"/>
    <property type="molecule type" value="Genomic_DNA"/>
</dbReference>
<keyword evidence="2" id="KW-1185">Reference proteome</keyword>
<dbReference type="NCBIfam" id="TIGR03757">
    <property type="entry name" value="conj_TIGR03757"/>
    <property type="match status" value="1"/>
</dbReference>
<dbReference type="Proteomes" id="UP000050580">
    <property type="component" value="Unassembled WGS sequence"/>
</dbReference>
<dbReference type="InterPro" id="IPR011090">
    <property type="entry name" value="Integr_conj_element_PFL4709"/>
</dbReference>
<reference evidence="1 2" key="1">
    <citation type="submission" date="2015-05" db="EMBL/GenBank/DDBJ databases">
        <title>Draft genome sequence of Lampropedia sp. CT6, isolated from the microbial mat of a hot water spring, located at Manikaran, India.</title>
        <authorList>
            <person name="Tripathi C."/>
            <person name="Rani P."/>
            <person name="Mahato N.K."/>
            <person name="Lal R."/>
        </authorList>
    </citation>
    <scope>NUCLEOTIDE SEQUENCE [LARGE SCALE GENOMIC DNA]</scope>
    <source>
        <strain evidence="1 2">CT6</strain>
    </source>
</reference>
<name>A0A0U1PZH1_9BURK</name>
<dbReference type="OrthoDB" id="8448784at2"/>
<proteinExistence type="predicted"/>
<accession>A0A0U1PZH1</accession>